<reference evidence="2 3" key="1">
    <citation type="submission" date="2024-02" db="EMBL/GenBank/DDBJ databases">
        <authorList>
            <person name="Grouzdev D."/>
        </authorList>
    </citation>
    <scope>NUCLEOTIDE SEQUENCE [LARGE SCALE GENOMIC DNA]</scope>
    <source>
        <strain evidence="2 3">9N</strain>
    </source>
</reference>
<dbReference type="Proteomes" id="UP001350748">
    <property type="component" value="Unassembled WGS sequence"/>
</dbReference>
<keyword evidence="1" id="KW-0472">Membrane</keyword>
<gene>
    <name evidence="2" type="ORF">V3H18_07680</name>
</gene>
<evidence type="ECO:0000313" key="2">
    <source>
        <dbReference type="EMBL" id="MEF3366412.1"/>
    </source>
</evidence>
<organism evidence="2 3">
    <name type="scientific">Methylocystis borbori</name>
    <dbReference type="NCBI Taxonomy" id="3118750"/>
    <lineage>
        <taxon>Bacteria</taxon>
        <taxon>Pseudomonadati</taxon>
        <taxon>Pseudomonadota</taxon>
        <taxon>Alphaproteobacteria</taxon>
        <taxon>Hyphomicrobiales</taxon>
        <taxon>Methylocystaceae</taxon>
        <taxon>Methylocystis</taxon>
    </lineage>
</organism>
<feature type="transmembrane region" description="Helical" evidence="1">
    <location>
        <begin position="63"/>
        <end position="87"/>
    </location>
</feature>
<protein>
    <recommendedName>
        <fullName evidence="4">DUF805 domain-containing protein</fullName>
    </recommendedName>
</protein>
<keyword evidence="1" id="KW-0812">Transmembrane</keyword>
<evidence type="ECO:0000256" key="1">
    <source>
        <dbReference type="SAM" id="Phobius"/>
    </source>
</evidence>
<sequence length="154" mass="17264">MDAERIRFLYRTEEGRIDRATWRRGAGALLAILAPLTLIWLALSPYAAHDLAQRPLFAPETAAAYFYVLFYAFAVLLLAISFVNLSAKRFRDRGRTPPLGLASLAPLLALLSGAAHFLQPRVAEVMSRWYVWGVDAALVAAIVWTVYELGWRDN</sequence>
<comment type="caution">
    <text evidence="2">The sequence shown here is derived from an EMBL/GenBank/DDBJ whole genome shotgun (WGS) entry which is preliminary data.</text>
</comment>
<evidence type="ECO:0000313" key="3">
    <source>
        <dbReference type="Proteomes" id="UP001350748"/>
    </source>
</evidence>
<feature type="transmembrane region" description="Helical" evidence="1">
    <location>
        <begin position="129"/>
        <end position="147"/>
    </location>
</feature>
<proteinExistence type="predicted"/>
<dbReference type="RefSeq" id="WP_332081425.1">
    <property type="nucleotide sequence ID" value="NZ_JAZHYN010000017.1"/>
</dbReference>
<name>A0ABU7XH97_9HYPH</name>
<feature type="transmembrane region" description="Helical" evidence="1">
    <location>
        <begin position="99"/>
        <end position="117"/>
    </location>
</feature>
<accession>A0ABU7XH97</accession>
<evidence type="ECO:0008006" key="4">
    <source>
        <dbReference type="Google" id="ProtNLM"/>
    </source>
</evidence>
<keyword evidence="1" id="KW-1133">Transmembrane helix</keyword>
<dbReference type="EMBL" id="JAZHYN010000017">
    <property type="protein sequence ID" value="MEF3366412.1"/>
    <property type="molecule type" value="Genomic_DNA"/>
</dbReference>
<feature type="transmembrane region" description="Helical" evidence="1">
    <location>
        <begin position="21"/>
        <end position="43"/>
    </location>
</feature>
<keyword evidence="3" id="KW-1185">Reference proteome</keyword>